<evidence type="ECO:0000256" key="4">
    <source>
        <dbReference type="ARBA" id="ARBA00022670"/>
    </source>
</evidence>
<evidence type="ECO:0000313" key="12">
    <source>
        <dbReference type="Proteomes" id="UP000722050"/>
    </source>
</evidence>
<dbReference type="SUPFAM" id="SSF101821">
    <property type="entry name" value="Aminopeptidase/glucanase lid domain"/>
    <property type="match status" value="1"/>
</dbReference>
<evidence type="ECO:0000256" key="5">
    <source>
        <dbReference type="ARBA" id="ARBA00022723"/>
    </source>
</evidence>
<evidence type="ECO:0000256" key="7">
    <source>
        <dbReference type="ARBA" id="ARBA00022833"/>
    </source>
</evidence>
<dbReference type="NCBIfam" id="NF002759">
    <property type="entry name" value="PRK02813.1"/>
    <property type="match status" value="1"/>
</dbReference>
<comment type="cofactor">
    <cofactor evidence="1 10">
        <name>Zn(2+)</name>
        <dbReference type="ChEBI" id="CHEBI:29105"/>
    </cofactor>
</comment>
<keyword evidence="4 9" id="KW-0645">Protease</keyword>
<dbReference type="GO" id="GO:0008237">
    <property type="term" value="F:metallopeptidase activity"/>
    <property type="evidence" value="ECO:0007669"/>
    <property type="project" value="UniProtKB-KW"/>
</dbReference>
<evidence type="ECO:0000313" key="11">
    <source>
        <dbReference type="EMBL" id="MBF1352025.1"/>
    </source>
</evidence>
<comment type="similarity">
    <text evidence="2 9">Belongs to the peptidase M18 family.</text>
</comment>
<evidence type="ECO:0000256" key="6">
    <source>
        <dbReference type="ARBA" id="ARBA00022801"/>
    </source>
</evidence>
<dbReference type="Proteomes" id="UP000722050">
    <property type="component" value="Unassembled WGS sequence"/>
</dbReference>
<dbReference type="EC" id="3.4.11.-" evidence="10"/>
<name>A0A930H949_9FIRM</name>
<dbReference type="AlphaFoldDB" id="A0A930H949"/>
<dbReference type="SUPFAM" id="SSF53187">
    <property type="entry name" value="Zn-dependent exopeptidases"/>
    <property type="match status" value="1"/>
</dbReference>
<evidence type="ECO:0000256" key="8">
    <source>
        <dbReference type="ARBA" id="ARBA00023049"/>
    </source>
</evidence>
<evidence type="ECO:0000256" key="9">
    <source>
        <dbReference type="RuleBase" id="RU004386"/>
    </source>
</evidence>
<protein>
    <recommendedName>
        <fullName evidence="10">M18 family aminopeptidase</fullName>
        <ecNumber evidence="10">3.4.11.-</ecNumber>
    </recommendedName>
</protein>
<dbReference type="Gene3D" id="2.30.250.10">
    <property type="entry name" value="Aminopeptidase i, Domain 2"/>
    <property type="match status" value="1"/>
</dbReference>
<keyword evidence="3 9" id="KW-0031">Aminopeptidase</keyword>
<dbReference type="PRINTS" id="PR00932">
    <property type="entry name" value="AMINO1PTASE"/>
</dbReference>
<dbReference type="InterPro" id="IPR001948">
    <property type="entry name" value="Peptidase_M18"/>
</dbReference>
<dbReference type="CDD" id="cd05658">
    <property type="entry name" value="M18_DAP"/>
    <property type="match status" value="1"/>
</dbReference>
<evidence type="ECO:0000256" key="2">
    <source>
        <dbReference type="ARBA" id="ARBA00008290"/>
    </source>
</evidence>
<keyword evidence="7 9" id="KW-0862">Zinc</keyword>
<dbReference type="InterPro" id="IPR023358">
    <property type="entry name" value="Peptidase_M18_dom2"/>
</dbReference>
<dbReference type="Gene3D" id="3.40.630.10">
    <property type="entry name" value="Zn peptidases"/>
    <property type="match status" value="1"/>
</dbReference>
<dbReference type="GO" id="GO:0006508">
    <property type="term" value="P:proteolysis"/>
    <property type="evidence" value="ECO:0007669"/>
    <property type="project" value="UniProtKB-KW"/>
</dbReference>
<dbReference type="PANTHER" id="PTHR28570:SF3">
    <property type="entry name" value="ASPARTYL AMINOPEPTIDASE"/>
    <property type="match status" value="1"/>
</dbReference>
<accession>A0A930H949</accession>
<sequence length="444" mass="48820">MDTQRENSMTDYNKELISFLDKSPTAFHVIANIKARLEAEGYTELVESAKWELSEGGKYFVTRNDSSIIAFRVPRFNFTGFMISAAHSDSPAFKVKENPEIVENGYVKLNVEGYGGMLMAPWLDRPLSVAGRVIVKSGNRYEVKLVNVDRDLLIIPNVAIHMNRDANKSQTWNAQVDMLPVLGSADEAKGSFMRIIAESAGVSESDIISHDLFLYVRDNGKVWGGSEEYISAPHLDDLQCAYGCLEGFIAAKNSHSVPVLAVFDNEETGSLTKQGADSTFLDEVLKRISLASGKDEEGHYRAVSSSFMVSADNAHAVHPNHPEKADPINRPMINKGIVIKFNAAQHYTTDAVSCAVYRDLCESNDIPVQVFTNRSDTRGGSTLGNVSNAHVSLNTVDIGLAQLAMHSCYETVGARDTKHLVDAMTIFYSKTFRVDAGGSFELLD</sequence>
<gene>
    <name evidence="11" type="ORF">HXM71_02750</name>
</gene>
<evidence type="ECO:0000256" key="10">
    <source>
        <dbReference type="RuleBase" id="RU004387"/>
    </source>
</evidence>
<keyword evidence="5 9" id="KW-0479">Metal-binding</keyword>
<keyword evidence="8 9" id="KW-0482">Metalloprotease</keyword>
<keyword evidence="6 9" id="KW-0378">Hydrolase</keyword>
<evidence type="ECO:0000256" key="3">
    <source>
        <dbReference type="ARBA" id="ARBA00022438"/>
    </source>
</evidence>
<dbReference type="GO" id="GO:0004177">
    <property type="term" value="F:aminopeptidase activity"/>
    <property type="evidence" value="ECO:0007669"/>
    <property type="project" value="UniProtKB-KW"/>
</dbReference>
<dbReference type="Pfam" id="PF02127">
    <property type="entry name" value="Peptidase_M18"/>
    <property type="match status" value="1"/>
</dbReference>
<dbReference type="GO" id="GO:0008270">
    <property type="term" value="F:zinc ion binding"/>
    <property type="evidence" value="ECO:0007669"/>
    <property type="project" value="InterPro"/>
</dbReference>
<dbReference type="EMBL" id="JABZQH010000065">
    <property type="protein sequence ID" value="MBF1352025.1"/>
    <property type="molecule type" value="Genomic_DNA"/>
</dbReference>
<comment type="caution">
    <text evidence="11">The sequence shown here is derived from an EMBL/GenBank/DDBJ whole genome shotgun (WGS) entry which is preliminary data.</text>
</comment>
<dbReference type="PANTHER" id="PTHR28570">
    <property type="entry name" value="ASPARTYL AMINOPEPTIDASE"/>
    <property type="match status" value="1"/>
</dbReference>
<organism evidence="11 12">
    <name type="scientific">Mogibacterium diversum</name>
    <dbReference type="NCBI Taxonomy" id="114527"/>
    <lineage>
        <taxon>Bacteria</taxon>
        <taxon>Bacillati</taxon>
        <taxon>Bacillota</taxon>
        <taxon>Clostridia</taxon>
        <taxon>Peptostreptococcales</taxon>
        <taxon>Anaerovoracaceae</taxon>
        <taxon>Mogibacterium</taxon>
    </lineage>
</organism>
<evidence type="ECO:0000256" key="1">
    <source>
        <dbReference type="ARBA" id="ARBA00001947"/>
    </source>
</evidence>
<dbReference type="GO" id="GO:0005737">
    <property type="term" value="C:cytoplasm"/>
    <property type="evidence" value="ECO:0007669"/>
    <property type="project" value="UniProtKB-ARBA"/>
</dbReference>
<reference evidence="11" key="1">
    <citation type="submission" date="2020-04" db="EMBL/GenBank/DDBJ databases">
        <title>Deep metagenomics examines the oral microbiome during advanced dental caries in children, revealing novel taxa and co-occurrences with host molecules.</title>
        <authorList>
            <person name="Baker J.L."/>
            <person name="Morton J.T."/>
            <person name="Dinis M."/>
            <person name="Alvarez R."/>
            <person name="Tran N.C."/>
            <person name="Knight R."/>
            <person name="Edlund A."/>
        </authorList>
    </citation>
    <scope>NUCLEOTIDE SEQUENCE</scope>
    <source>
        <strain evidence="11">JCVI_24_bin.8</strain>
    </source>
</reference>
<proteinExistence type="inferred from homology"/>